<dbReference type="EMBL" id="ML978184">
    <property type="protein sequence ID" value="KAF2031109.1"/>
    <property type="molecule type" value="Genomic_DNA"/>
</dbReference>
<keyword evidence="13" id="KW-0788">Thiol protease</keyword>
<reference evidence="24" key="1">
    <citation type="journal article" date="2020" name="Stud. Mycol.">
        <title>101 Dothideomycetes genomes: a test case for predicting lifestyles and emergence of pathogens.</title>
        <authorList>
            <person name="Haridas S."/>
            <person name="Albert R."/>
            <person name="Binder M."/>
            <person name="Bloem J."/>
            <person name="Labutti K."/>
            <person name="Salamov A."/>
            <person name="Andreopoulos B."/>
            <person name="Baker S."/>
            <person name="Barry K."/>
            <person name="Bills G."/>
            <person name="Bluhm B."/>
            <person name="Cannon C."/>
            <person name="Castanera R."/>
            <person name="Culley D."/>
            <person name="Daum C."/>
            <person name="Ezra D."/>
            <person name="Gonzalez J."/>
            <person name="Henrissat B."/>
            <person name="Kuo A."/>
            <person name="Liang C."/>
            <person name="Lipzen A."/>
            <person name="Lutzoni F."/>
            <person name="Magnuson J."/>
            <person name="Mondo S."/>
            <person name="Nolan M."/>
            <person name="Ohm R."/>
            <person name="Pangilinan J."/>
            <person name="Park H.-J."/>
            <person name="Ramirez L."/>
            <person name="Alfaro M."/>
            <person name="Sun H."/>
            <person name="Tritt A."/>
            <person name="Yoshinaga Y."/>
            <person name="Zwiers L.-H."/>
            <person name="Turgeon B."/>
            <person name="Goodwin S."/>
            <person name="Spatafora J."/>
            <person name="Crous P."/>
            <person name="Grigoriev I."/>
        </authorList>
    </citation>
    <scope>NUCLEOTIDE SEQUENCE</scope>
    <source>
        <strain evidence="24">CBS 110217</strain>
    </source>
</reference>
<organism evidence="24 25">
    <name type="scientific">Setomelanomma holmii</name>
    <dbReference type="NCBI Taxonomy" id="210430"/>
    <lineage>
        <taxon>Eukaryota</taxon>
        <taxon>Fungi</taxon>
        <taxon>Dikarya</taxon>
        <taxon>Ascomycota</taxon>
        <taxon>Pezizomycotina</taxon>
        <taxon>Dothideomycetes</taxon>
        <taxon>Pleosporomycetidae</taxon>
        <taxon>Pleosporales</taxon>
        <taxon>Pleosporineae</taxon>
        <taxon>Phaeosphaeriaceae</taxon>
        <taxon>Setomelanomma</taxon>
    </lineage>
</organism>
<dbReference type="Pfam" id="PF04931">
    <property type="entry name" value="DNA_pol_phi"/>
    <property type="match status" value="1"/>
</dbReference>
<evidence type="ECO:0000256" key="7">
    <source>
        <dbReference type="ARBA" id="ARBA00022670"/>
    </source>
</evidence>
<dbReference type="PANTHER" id="PTHR13213:SF2">
    <property type="entry name" value="MYB-BINDING PROTEIN 1A"/>
    <property type="match status" value="1"/>
</dbReference>
<dbReference type="FunFam" id="3.90.70.10:FF:000144">
    <property type="entry name" value="Ubiquitinyl hydrolase 1"/>
    <property type="match status" value="1"/>
</dbReference>
<dbReference type="PROSITE" id="PS50271">
    <property type="entry name" value="ZF_UBP"/>
    <property type="match status" value="1"/>
</dbReference>
<comment type="similarity">
    <text evidence="4">Belongs to the peptidase C19 family.</text>
</comment>
<feature type="domain" description="UBA" evidence="21">
    <location>
        <begin position="1692"/>
        <end position="1733"/>
    </location>
</feature>
<feature type="compositionally biased region" description="Acidic residues" evidence="20">
    <location>
        <begin position="806"/>
        <end position="820"/>
    </location>
</feature>
<evidence type="ECO:0000256" key="5">
    <source>
        <dbReference type="ARBA" id="ARBA00012759"/>
    </source>
</evidence>
<evidence type="ECO:0000256" key="2">
    <source>
        <dbReference type="ARBA" id="ARBA00004123"/>
    </source>
</evidence>
<dbReference type="GO" id="GO:0006508">
    <property type="term" value="P:proteolysis"/>
    <property type="evidence" value="ECO:0007669"/>
    <property type="project" value="UniProtKB-KW"/>
</dbReference>
<keyword evidence="8" id="KW-0479">Metal-binding</keyword>
<dbReference type="InterPro" id="IPR016024">
    <property type="entry name" value="ARM-type_fold"/>
</dbReference>
<dbReference type="InterPro" id="IPR018200">
    <property type="entry name" value="USP_CS"/>
</dbReference>
<dbReference type="Pfam" id="PF00443">
    <property type="entry name" value="UCH"/>
    <property type="match status" value="1"/>
</dbReference>
<dbReference type="Pfam" id="PF00627">
    <property type="entry name" value="UBA"/>
    <property type="match status" value="2"/>
</dbReference>
<keyword evidence="15" id="KW-0539">Nucleus</keyword>
<dbReference type="GO" id="GO:0004843">
    <property type="term" value="F:cysteine-type deubiquitinase activity"/>
    <property type="evidence" value="ECO:0007669"/>
    <property type="project" value="UniProtKB-EC"/>
</dbReference>
<dbReference type="CDD" id="cd14385">
    <property type="entry name" value="UBA1_spUBP14_like"/>
    <property type="match status" value="1"/>
</dbReference>
<keyword evidence="9" id="KW-0677">Repeat</keyword>
<dbReference type="Pfam" id="PF02148">
    <property type="entry name" value="zf-UBP"/>
    <property type="match status" value="1"/>
</dbReference>
<dbReference type="CDD" id="cd14386">
    <property type="entry name" value="UBA2_UBP5"/>
    <property type="match status" value="1"/>
</dbReference>
<dbReference type="GO" id="GO:0006355">
    <property type="term" value="P:regulation of DNA-templated transcription"/>
    <property type="evidence" value="ECO:0007669"/>
    <property type="project" value="InterPro"/>
</dbReference>
<dbReference type="PROSITE" id="PS50235">
    <property type="entry name" value="USP_3"/>
    <property type="match status" value="1"/>
</dbReference>
<gene>
    <name evidence="24" type="ORF">EK21DRAFT_64168</name>
</gene>
<evidence type="ECO:0000256" key="13">
    <source>
        <dbReference type="ARBA" id="ARBA00022807"/>
    </source>
</evidence>
<evidence type="ECO:0000256" key="6">
    <source>
        <dbReference type="ARBA" id="ARBA00014611"/>
    </source>
</evidence>
<protein>
    <recommendedName>
        <fullName evidence="6">Ubiquitin carboxyl-terminal hydrolase 14</fullName>
        <ecNumber evidence="5">3.4.19.12</ecNumber>
    </recommendedName>
    <alternativeName>
        <fullName evidence="16">Deubiquitinating enzyme 14</fullName>
    </alternativeName>
    <alternativeName>
        <fullName evidence="17">Ubiquitin thioesterase 14</fullName>
    </alternativeName>
    <alternativeName>
        <fullName evidence="18">Ubiquitin-specific-processing protease 14</fullName>
    </alternativeName>
</protein>
<evidence type="ECO:0000256" key="14">
    <source>
        <dbReference type="ARBA" id="ARBA00022833"/>
    </source>
</evidence>
<dbReference type="GO" id="GO:0008270">
    <property type="term" value="F:zinc ion binding"/>
    <property type="evidence" value="ECO:0007669"/>
    <property type="project" value="UniProtKB-KW"/>
</dbReference>
<comment type="catalytic activity">
    <reaction evidence="1">
        <text>Thiol-dependent hydrolysis of ester, thioester, amide, peptide and isopeptide bonds formed by the C-terminal Gly of ubiquitin (a 76-residue protein attached to proteins as an intracellular targeting signal).</text>
        <dbReference type="EC" id="3.4.19.12"/>
    </reaction>
</comment>
<evidence type="ECO:0000256" key="11">
    <source>
        <dbReference type="ARBA" id="ARBA00022786"/>
    </source>
</evidence>
<feature type="region of interest" description="Disordered" evidence="20">
    <location>
        <begin position="1"/>
        <end position="36"/>
    </location>
</feature>
<evidence type="ECO:0000256" key="8">
    <source>
        <dbReference type="ARBA" id="ARBA00022723"/>
    </source>
</evidence>
<feature type="region of interest" description="Disordered" evidence="20">
    <location>
        <begin position="1091"/>
        <end position="1110"/>
    </location>
</feature>
<evidence type="ECO:0000313" key="24">
    <source>
        <dbReference type="EMBL" id="KAF2031109.1"/>
    </source>
</evidence>
<dbReference type="PROSITE" id="PS50030">
    <property type="entry name" value="UBA"/>
    <property type="match status" value="2"/>
</dbReference>
<evidence type="ECO:0000256" key="16">
    <source>
        <dbReference type="ARBA" id="ARBA00029877"/>
    </source>
</evidence>
<evidence type="ECO:0000256" key="17">
    <source>
        <dbReference type="ARBA" id="ARBA00029889"/>
    </source>
</evidence>
<evidence type="ECO:0000256" key="1">
    <source>
        <dbReference type="ARBA" id="ARBA00000707"/>
    </source>
</evidence>
<evidence type="ECO:0000256" key="10">
    <source>
        <dbReference type="ARBA" id="ARBA00022771"/>
    </source>
</evidence>
<dbReference type="SUPFAM" id="SSF46934">
    <property type="entry name" value="UBA-like"/>
    <property type="match status" value="1"/>
</dbReference>
<feature type="domain" description="UBP-type" evidence="23">
    <location>
        <begin position="1246"/>
        <end position="1355"/>
    </location>
</feature>
<keyword evidence="14" id="KW-0862">Zinc</keyword>
<evidence type="ECO:0000313" key="25">
    <source>
        <dbReference type="Proteomes" id="UP000799777"/>
    </source>
</evidence>
<keyword evidence="11" id="KW-0833">Ubl conjugation pathway</keyword>
<dbReference type="Pfam" id="PF17807">
    <property type="entry name" value="zf-UBP_var"/>
    <property type="match status" value="1"/>
</dbReference>
<dbReference type="SUPFAM" id="SSF57850">
    <property type="entry name" value="RING/U-box"/>
    <property type="match status" value="2"/>
</dbReference>
<dbReference type="Gene3D" id="3.30.40.10">
    <property type="entry name" value="Zinc/RING finger domain, C3HC4 (zinc finger)"/>
    <property type="match status" value="2"/>
</dbReference>
<dbReference type="FunFam" id="1.10.8.10:FF:000086">
    <property type="entry name" value="Ubiquitin carboxyl-terminal hydrolase"/>
    <property type="match status" value="1"/>
</dbReference>
<dbReference type="SUPFAM" id="SSF54001">
    <property type="entry name" value="Cysteine proteinases"/>
    <property type="match status" value="1"/>
</dbReference>
<dbReference type="InterPro" id="IPR013083">
    <property type="entry name" value="Znf_RING/FYVE/PHD"/>
</dbReference>
<proteinExistence type="inferred from homology"/>
<evidence type="ECO:0000256" key="12">
    <source>
        <dbReference type="ARBA" id="ARBA00022801"/>
    </source>
</evidence>
<dbReference type="PROSITE" id="PS00972">
    <property type="entry name" value="USP_1"/>
    <property type="match status" value="1"/>
</dbReference>
<dbReference type="InterPro" id="IPR009060">
    <property type="entry name" value="UBA-like_sf"/>
</dbReference>
<feature type="compositionally biased region" description="Acidic residues" evidence="20">
    <location>
        <begin position="755"/>
        <end position="785"/>
    </location>
</feature>
<comment type="similarity">
    <text evidence="3">Belongs to the MYBBP1A family.</text>
</comment>
<dbReference type="FunFam" id="3.90.70.10:FF:000235">
    <property type="entry name" value="Ubiquitin carboxyl-terminal hydrolase"/>
    <property type="match status" value="1"/>
</dbReference>
<dbReference type="InterPro" id="IPR015940">
    <property type="entry name" value="UBA"/>
</dbReference>
<dbReference type="Gene3D" id="3.90.70.10">
    <property type="entry name" value="Cysteine proteinases"/>
    <property type="match status" value="1"/>
</dbReference>
<comment type="subcellular location">
    <subcellularLocation>
        <location evidence="2">Nucleus</location>
    </subcellularLocation>
</comment>
<feature type="region of interest" description="Disordered" evidence="20">
    <location>
        <begin position="727"/>
        <end position="785"/>
    </location>
</feature>
<evidence type="ECO:0000256" key="15">
    <source>
        <dbReference type="ARBA" id="ARBA00023242"/>
    </source>
</evidence>
<feature type="region of interest" description="Disordered" evidence="20">
    <location>
        <begin position="1457"/>
        <end position="1476"/>
    </location>
</feature>
<dbReference type="FunFam" id="1.10.8.10:FF:000103">
    <property type="entry name" value="Ubiquitin carboxyl-terminal hydrolase"/>
    <property type="match status" value="1"/>
</dbReference>
<dbReference type="OrthoDB" id="342531at2759"/>
<dbReference type="Gene3D" id="1.10.8.10">
    <property type="entry name" value="DNA helicase RuvA subunit, C-terminal domain"/>
    <property type="match status" value="2"/>
</dbReference>
<feature type="region of interest" description="Disordered" evidence="20">
    <location>
        <begin position="798"/>
        <end position="820"/>
    </location>
</feature>
<dbReference type="CDD" id="cd02658">
    <property type="entry name" value="Peptidase_C19B"/>
    <property type="match status" value="1"/>
</dbReference>
<evidence type="ECO:0000256" key="3">
    <source>
        <dbReference type="ARBA" id="ARBA00006809"/>
    </source>
</evidence>
<dbReference type="PANTHER" id="PTHR13213">
    <property type="entry name" value="MYB-BINDING PROTEIN 1A FAMILY MEMBER"/>
    <property type="match status" value="1"/>
</dbReference>
<feature type="region of interest" description="Disordered" evidence="20">
    <location>
        <begin position="1802"/>
        <end position="1822"/>
    </location>
</feature>
<evidence type="ECO:0000256" key="19">
    <source>
        <dbReference type="PROSITE-ProRule" id="PRU00502"/>
    </source>
</evidence>
<evidence type="ECO:0000259" key="22">
    <source>
        <dbReference type="PROSITE" id="PS50235"/>
    </source>
</evidence>
<dbReference type="GO" id="GO:0016579">
    <property type="term" value="P:protein deubiquitination"/>
    <property type="evidence" value="ECO:0007669"/>
    <property type="project" value="InterPro"/>
</dbReference>
<dbReference type="InterPro" id="IPR007015">
    <property type="entry name" value="DNA_pol_V/MYBBP1A"/>
</dbReference>
<dbReference type="SUPFAM" id="SSF48371">
    <property type="entry name" value="ARM repeat"/>
    <property type="match status" value="1"/>
</dbReference>
<feature type="region of interest" description="Disordered" evidence="20">
    <location>
        <begin position="1734"/>
        <end position="1756"/>
    </location>
</feature>
<dbReference type="PROSITE" id="PS00973">
    <property type="entry name" value="USP_2"/>
    <property type="match status" value="1"/>
</dbReference>
<evidence type="ECO:0000259" key="23">
    <source>
        <dbReference type="PROSITE" id="PS50271"/>
    </source>
</evidence>
<evidence type="ECO:0000256" key="18">
    <source>
        <dbReference type="ARBA" id="ARBA00032096"/>
    </source>
</evidence>
<dbReference type="InterPro" id="IPR001394">
    <property type="entry name" value="Peptidase_C19_UCH"/>
</dbReference>
<dbReference type="InterPro" id="IPR041432">
    <property type="entry name" value="UBP13_Znf-UBP_var"/>
</dbReference>
<keyword evidence="25" id="KW-1185">Reference proteome</keyword>
<evidence type="ECO:0000256" key="20">
    <source>
        <dbReference type="SAM" id="MobiDB-lite"/>
    </source>
</evidence>
<dbReference type="Proteomes" id="UP000799777">
    <property type="component" value="Unassembled WGS sequence"/>
</dbReference>
<name>A0A9P4LPR1_9PLEO</name>
<dbReference type="InterPro" id="IPR028889">
    <property type="entry name" value="USP"/>
</dbReference>
<dbReference type="SMART" id="SM00165">
    <property type="entry name" value="UBA"/>
    <property type="match status" value="2"/>
</dbReference>
<evidence type="ECO:0000259" key="21">
    <source>
        <dbReference type="PROSITE" id="PS50030"/>
    </source>
</evidence>
<sequence length="1894" mass="209827">MGTEARKRYHASVQGAEPDEAPAKRRRQNNEEQLKMSKLYDDLAAEADDTRLEAAKQLIIKFSPESKPAAKDVENALSRLINGLCSQRKAARIGFSLTLTELLRQLFGQKENAIEGFDLNVASLIKSVEEKTKVEGNVPGRERRDHLIGRLFGYKALLQSSIVIEPELSMECWNQLLDHIYGMARDVPWLREECGMVLVEAAKSLQGQAKHQACAKAMIGRLGDVKLVSTPEGVAIWLTVKADYEDVLPEGVWHGKDPLSRKDRSRLAKILKENYQGRSENGDSENIKTAAASPNPTFAWNLVIGEILQRDAHDKSARKDATKADFHGFWLDVVDNNLFTSTSSHERKAWGFKLLSSMFHEVPDQSVFTLLSPNLMRTLINQSKKDDRFLHSAALAALTSIQARVQREPTSALPIFVALTSKNGSIEFDKITRTKTLEHILLSANNDTLKKIVRHLNTLILRPETEDEVVAHNRRQVIADLVLNLIKHFKRYDELANEAVEQDSWLGKSLEILVEHAYFVPSEGAKTSKVPLPPLSEKSRQTFQERLSSCLTKLLAVDVGSRSTFALMVVGMIRSKSTSSKSLTLAFKADRSVSETLEKASQTLDAISAKGSIAGNKLAAEGFILLYSLTILQVYNGEGDAVMMLDDLDVSRKAMLKKAKESTDEGSDVFVEIVLSFLGNQRTLFRKIGEEALSIFASEISAAGLSSLTDILDTEENLDGQKELFNQADDDDQEGESSQSSDDSDVDSDVAMVDGEGDSDGDSAFESESDSDSSTSDDDESEDDAELTQFNNLLAMTLQTSKPGADGEDDDETSDESDMDDEQMMALDPHLSKIFLQRSKTTSKKKEREDAKHNVVHFKGRVLDLLAIYLEKQYSNPLTLQVLLPIVRRTRASANKQLAEKASKLLKTHFDSRTKHKAPLPRPDDAEGAWAIFKEVHEEAKLGGGAKIHADACSSTSLHFVKVLVGMDRENYAGVADVYAETQKQWFKEKKSQLQPSLFTTFTNWSLNARQQGNTCSQCLFGKAISVCRSLSAICPTKAMLPSVITGASKPSIKSHRSLFPLFSPTFLKTTAFPEAAMACTHVNAPGTCPASPPNVSPPSNMSTELRAPGPTQSVYREDCTQCFDSIDDPTGLDVCLYCFNGGCTSDRNHSLLHVSSTNHPLVLNIKRTRKHIRRDEPPQKVTKLAIAAETESDRYDTTTQVKCYECGVDDVDHTSGKLSELVDAVLKASTFARQEEVKAWEQELTACEHTLCLEQETARQTESQSLGHCSECELNENLWLCLSCGNLGCGRQQFGGIGGNSHGVGHTKTTGHPVAVKLGSLTADGTADIYCYACDEERIDPELPNHLAHWGINIKDRVKTEKSLTEMQVEQNLRWDFAMVTEDGKELQPLFGPDLTGLKNLGNSCYLNSTLQALFAMPEFKDRYYLPEEESPSTQRPAEDLEIQLRKVADGLISGRYSKPDSNVSVSEHSPEAPHQRGLAPAMLKHLIGRGHVEFSTMRQQDAFELLLHLLKLISRSQHVAPHKDPVDAFRFAMEQRLQCISCKRVRYRTDEQENISIPVPIRRIPKEARMEVTDDSGKDKAQEKEEFESVSLKECLDIFTAEEMVELTCGACGSKDGFTKRSLFKTFPSVLAVNARRFELVNWVPTKQDVPVIVNDEAFSFDAYKSHGLADGEELLPENADAGSSSSKWVPNEAALSMLEAMGFPRVRCEKALHATGNEDPEAASNWLFSHMEDPDIDDPADFNPGSGGNTASTAIDSEKVENLGAMGFSAPQARQALKETGGDMERAVDWLFSHPNAQGDFGEGSDSEAPATQREKTFPGSEELPANFQLQSIVCHKGSSIHAGHYVAFVRKQLPNEQTASWVLFNDEKVAKAVDVEEMKKFAYVYFFRRL</sequence>
<feature type="domain" description="UBA" evidence="21">
    <location>
        <begin position="1757"/>
        <end position="1797"/>
    </location>
</feature>
<feature type="domain" description="USP" evidence="22">
    <location>
        <begin position="1397"/>
        <end position="1894"/>
    </location>
</feature>
<dbReference type="EC" id="3.4.19.12" evidence="5"/>
<evidence type="ECO:0000256" key="9">
    <source>
        <dbReference type="ARBA" id="ARBA00022737"/>
    </source>
</evidence>
<keyword evidence="10 19" id="KW-0863">Zinc-finger</keyword>
<dbReference type="GO" id="GO:0000182">
    <property type="term" value="F:rDNA binding"/>
    <property type="evidence" value="ECO:0007669"/>
    <property type="project" value="TreeGrafter"/>
</dbReference>
<keyword evidence="12" id="KW-0378">Hydrolase</keyword>
<dbReference type="SMART" id="SM00290">
    <property type="entry name" value="ZnF_UBP"/>
    <property type="match status" value="2"/>
</dbReference>
<comment type="caution">
    <text evidence="24">The sequence shown here is derived from an EMBL/GenBank/DDBJ whole genome shotgun (WGS) entry which is preliminary data.</text>
</comment>
<dbReference type="GO" id="GO:0005730">
    <property type="term" value="C:nucleolus"/>
    <property type="evidence" value="ECO:0007669"/>
    <property type="project" value="InterPro"/>
</dbReference>
<accession>A0A9P4LPR1</accession>
<dbReference type="FunFam" id="3.30.40.10:FF:000587">
    <property type="entry name" value="Ubiquitin carboxyl-terminal hydrolase"/>
    <property type="match status" value="1"/>
</dbReference>
<dbReference type="InterPro" id="IPR038765">
    <property type="entry name" value="Papain-like_cys_pep_sf"/>
</dbReference>
<evidence type="ECO:0000256" key="4">
    <source>
        <dbReference type="ARBA" id="ARBA00009085"/>
    </source>
</evidence>
<keyword evidence="7" id="KW-0645">Protease</keyword>
<dbReference type="FunFam" id="3.30.40.10:FF:000396">
    <property type="entry name" value="Ubiquitin carboxyl-terminal hydrolase"/>
    <property type="match status" value="1"/>
</dbReference>
<dbReference type="InterPro" id="IPR001607">
    <property type="entry name" value="Znf_UBP"/>
</dbReference>